<dbReference type="AlphaFoldDB" id="A0A0U3QK32"/>
<protein>
    <submittedName>
        <fullName evidence="1">Uncharacterized protein</fullName>
    </submittedName>
</protein>
<sequence length="188" mass="21084">MKRTKQGPELTDNYAQFVEQLTAASKKLQARHDSLNRTLEIVTLLFKQNVLGLSLWEERRIKLSKLVAKDAISMDTANSLRELHDVALRMESMFLLRSQRIDEKKSAVSSHVDEINKSLLDLDRSKLNLLSSRMTMRDREKLNEAVAGVAGTPQGANAASSDPGLRDDLNEARRAMILAEALLELKGK</sequence>
<name>A0A0U3QK32_9MICC</name>
<proteinExistence type="predicted"/>
<organism evidence="1">
    <name type="scientific">Pseudarthrobacter sulfonivorans</name>
    <dbReference type="NCBI Taxonomy" id="121292"/>
    <lineage>
        <taxon>Bacteria</taxon>
        <taxon>Bacillati</taxon>
        <taxon>Actinomycetota</taxon>
        <taxon>Actinomycetes</taxon>
        <taxon>Micrococcales</taxon>
        <taxon>Micrococcaceae</taxon>
        <taxon>Pseudarthrobacter</taxon>
    </lineage>
</organism>
<evidence type="ECO:0000313" key="2">
    <source>
        <dbReference type="Proteomes" id="UP000065151"/>
    </source>
</evidence>
<dbReference type="STRING" id="121292.AU252_05325"/>
<accession>A0A0U3QK32</accession>
<reference evidence="1 2" key="1">
    <citation type="submission" date="2015-12" db="EMBL/GenBank/DDBJ databases">
        <authorList>
            <person name="Shamseldin A."/>
            <person name="Moawad H."/>
            <person name="Abd El-Rahim W.M."/>
            <person name="Sadowsky M.J."/>
        </authorList>
    </citation>
    <scope>NUCLEOTIDE SEQUENCE [LARGE SCALE GENOMIC DNA]</scope>
    <source>
        <strain evidence="1 2">Ar51</strain>
    </source>
</reference>
<evidence type="ECO:0000313" key="1">
    <source>
        <dbReference type="EMBL" id="ALV40660.1"/>
    </source>
</evidence>
<dbReference type="RefSeq" id="WP_058929830.1">
    <property type="nucleotide sequence ID" value="NZ_CP013747.1"/>
</dbReference>
<dbReference type="KEGG" id="psul:AU252_05325"/>
<gene>
    <name evidence="1" type="ORF">AU252_05325</name>
</gene>
<dbReference type="Proteomes" id="UP000065151">
    <property type="component" value="Chromosome"/>
</dbReference>
<dbReference type="EMBL" id="CP013747">
    <property type="protein sequence ID" value="ALV40660.1"/>
    <property type="molecule type" value="Genomic_DNA"/>
</dbReference>